<dbReference type="RefSeq" id="WP_152753348.1">
    <property type="nucleotide sequence ID" value="NZ_SPSE01000044.1"/>
</dbReference>
<protein>
    <submittedName>
        <fullName evidence="3">Glycosyltransferase</fullName>
    </submittedName>
</protein>
<accession>A0A5N7ISJ4</accession>
<dbReference type="Proteomes" id="UP000342249">
    <property type="component" value="Unassembled WGS sequence"/>
</dbReference>
<evidence type="ECO:0000313" key="3">
    <source>
        <dbReference type="EMBL" id="MPQ63946.1"/>
    </source>
</evidence>
<evidence type="ECO:0000259" key="1">
    <source>
        <dbReference type="Pfam" id="PF00534"/>
    </source>
</evidence>
<keyword evidence="3" id="KW-0808">Transferase</keyword>
<feature type="domain" description="Glycosyl transferase family 1" evidence="1">
    <location>
        <begin position="169"/>
        <end position="320"/>
    </location>
</feature>
<dbReference type="InterPro" id="IPR050194">
    <property type="entry name" value="Glycosyltransferase_grp1"/>
</dbReference>
<dbReference type="InterPro" id="IPR001296">
    <property type="entry name" value="Glyco_trans_1"/>
</dbReference>
<name>A0A5N7ISJ4_9CLOT</name>
<dbReference type="SUPFAM" id="SSF53756">
    <property type="entry name" value="UDP-Glycosyltransferase/glycogen phosphorylase"/>
    <property type="match status" value="1"/>
</dbReference>
<dbReference type="PANTHER" id="PTHR45947">
    <property type="entry name" value="SULFOQUINOVOSYL TRANSFERASE SQD2"/>
    <property type="match status" value="1"/>
</dbReference>
<dbReference type="AlphaFoldDB" id="A0A5N7ISJ4"/>
<feature type="domain" description="Glycosyltransferase subfamily 4-like N-terminal" evidence="2">
    <location>
        <begin position="63"/>
        <end position="163"/>
    </location>
</feature>
<dbReference type="Gene3D" id="3.40.50.2000">
    <property type="entry name" value="Glycogen Phosphorylase B"/>
    <property type="match status" value="2"/>
</dbReference>
<organism evidence="3 4">
    <name type="scientific">Clostridium estertheticum</name>
    <dbReference type="NCBI Taxonomy" id="238834"/>
    <lineage>
        <taxon>Bacteria</taxon>
        <taxon>Bacillati</taxon>
        <taxon>Bacillota</taxon>
        <taxon>Clostridia</taxon>
        <taxon>Eubacteriales</taxon>
        <taxon>Clostridiaceae</taxon>
        <taxon>Clostridium</taxon>
    </lineage>
</organism>
<dbReference type="InterPro" id="IPR028098">
    <property type="entry name" value="Glyco_trans_4-like_N"/>
</dbReference>
<dbReference type="EMBL" id="SPSF01000043">
    <property type="protein sequence ID" value="MPQ63946.1"/>
    <property type="molecule type" value="Genomic_DNA"/>
</dbReference>
<dbReference type="Pfam" id="PF13439">
    <property type="entry name" value="Glyco_transf_4"/>
    <property type="match status" value="1"/>
</dbReference>
<gene>
    <name evidence="3" type="ORF">E4V82_17765</name>
</gene>
<evidence type="ECO:0000313" key="4">
    <source>
        <dbReference type="Proteomes" id="UP000342249"/>
    </source>
</evidence>
<sequence length="355" mass="40965">MNKCLVLHILASNKYSGAENVATTIISNMNRTDDYKGVYVSPRGSIEKTLKNMNVKYEGIEKLTCREIRRVVKKLNPDIIHAHDFRTSIICWLSGIKLPIISHIHNNPPWIKKINPLSFMYWISSYRYSKIILVSDAIIKEYIFAKSIKNKIYIIGNPNNLDRIKVLSNKKDIEERYDVIFIGRLTKQKNPLRFIDIISESSKEFPLIKVAMIGDGELKEECEDHIKERKLTKNIKLFGFLDNPYAILKHSKVMIMTSDWEGYGLVAIEAMSLGIPVLATPVGGLVDIVDNEWGRICNSNSEFVEELKNLILDEWYLKSKSQASLKKVVDFDNLNRYMSNLESIYLKINDDRNKK</sequence>
<proteinExistence type="predicted"/>
<evidence type="ECO:0000259" key="2">
    <source>
        <dbReference type="Pfam" id="PF13439"/>
    </source>
</evidence>
<dbReference type="CDD" id="cd03811">
    <property type="entry name" value="GT4_GT28_WabH-like"/>
    <property type="match status" value="1"/>
</dbReference>
<dbReference type="Pfam" id="PF00534">
    <property type="entry name" value="Glycos_transf_1"/>
    <property type="match status" value="1"/>
</dbReference>
<dbReference type="PANTHER" id="PTHR45947:SF3">
    <property type="entry name" value="SULFOQUINOVOSYL TRANSFERASE SQD2"/>
    <property type="match status" value="1"/>
</dbReference>
<dbReference type="GO" id="GO:0016757">
    <property type="term" value="F:glycosyltransferase activity"/>
    <property type="evidence" value="ECO:0007669"/>
    <property type="project" value="InterPro"/>
</dbReference>
<reference evidence="3 4" key="1">
    <citation type="journal article" date="2019" name="Lett. Appl. Microbiol.">
        <title>A case of 'blown pack' spoilage of vacuum-packaged pork likely associated with Clostridium estertheticum in Canada.</title>
        <authorList>
            <person name="Zhang P."/>
            <person name="Ward P."/>
            <person name="McMullen L.M."/>
            <person name="Yang X."/>
        </authorList>
    </citation>
    <scope>NUCLEOTIDE SEQUENCE [LARGE SCALE GENOMIC DNA]</scope>
    <source>
        <strain evidence="3 4">MA19</strain>
    </source>
</reference>
<comment type="caution">
    <text evidence="3">The sequence shown here is derived from an EMBL/GenBank/DDBJ whole genome shotgun (WGS) entry which is preliminary data.</text>
</comment>